<name>A0A7V5NY46_9BACT</name>
<dbReference type="Gene3D" id="2.30.290.10">
    <property type="entry name" value="BH3618-like"/>
    <property type="match status" value="1"/>
</dbReference>
<dbReference type="PANTHER" id="PTHR39190">
    <property type="entry name" value="FLAGELLAR ASSEMBLY FACTOR FLIW"/>
    <property type="match status" value="1"/>
</dbReference>
<sequence length="160" mass="18497">MQIETTRFGKIEIEENKIIFFTSGILGFPEAKRYVLIPHRQNSPFFWLQAVDVPELAFVVVDPRLFFPDYAPKLPPEVLKELHLKEGDELCFLSIVTIPKEKPEEMTVNLLGPVVVNITRRLAKQVVLDARRYPLREPLKPHFYRLAQQAEKESASLALK</sequence>
<dbReference type="InterPro" id="IPR024046">
    <property type="entry name" value="Flagellar_assmbl_FliW_dom_sf"/>
</dbReference>
<dbReference type="GO" id="GO:0006417">
    <property type="term" value="P:regulation of translation"/>
    <property type="evidence" value="ECO:0007669"/>
    <property type="project" value="UniProtKB-KW"/>
</dbReference>
<proteinExistence type="inferred from homology"/>
<reference evidence="5" key="1">
    <citation type="journal article" date="2020" name="mSystems">
        <title>Genome- and Community-Level Interaction Insights into Carbon Utilization and Element Cycling Functions of Hydrothermarchaeota in Hydrothermal Sediment.</title>
        <authorList>
            <person name="Zhou Z."/>
            <person name="Liu Y."/>
            <person name="Xu W."/>
            <person name="Pan J."/>
            <person name="Luo Z.H."/>
            <person name="Li M."/>
        </authorList>
    </citation>
    <scope>NUCLEOTIDE SEQUENCE [LARGE SCALE GENOMIC DNA]</scope>
    <source>
        <strain evidence="5">HyVt-533</strain>
    </source>
</reference>
<dbReference type="HAMAP" id="MF_01185">
    <property type="entry name" value="FliW"/>
    <property type="match status" value="1"/>
</dbReference>
<keyword evidence="1 4" id="KW-0963">Cytoplasm</keyword>
<dbReference type="PANTHER" id="PTHR39190:SF1">
    <property type="entry name" value="FLAGELLAR ASSEMBLY FACTOR FLIW"/>
    <property type="match status" value="1"/>
</dbReference>
<comment type="subunit">
    <text evidence="4">Interacts with translational regulator CsrA and flagellin(s).</text>
</comment>
<dbReference type="GO" id="GO:0005737">
    <property type="term" value="C:cytoplasm"/>
    <property type="evidence" value="ECO:0007669"/>
    <property type="project" value="UniProtKB-SubCell"/>
</dbReference>
<evidence type="ECO:0000256" key="4">
    <source>
        <dbReference type="HAMAP-Rule" id="MF_01185"/>
    </source>
</evidence>
<gene>
    <name evidence="4" type="primary">fliW</name>
    <name evidence="5" type="ORF">ENJ96_00640</name>
</gene>
<dbReference type="SUPFAM" id="SSF141457">
    <property type="entry name" value="BH3618-like"/>
    <property type="match status" value="1"/>
</dbReference>
<dbReference type="GO" id="GO:0044780">
    <property type="term" value="P:bacterial-type flagellum assembly"/>
    <property type="evidence" value="ECO:0007669"/>
    <property type="project" value="UniProtKB-UniRule"/>
</dbReference>
<dbReference type="NCBIfam" id="NF009793">
    <property type="entry name" value="PRK13285.1-1"/>
    <property type="match status" value="1"/>
</dbReference>
<evidence type="ECO:0000256" key="2">
    <source>
        <dbReference type="ARBA" id="ARBA00022795"/>
    </source>
</evidence>
<evidence type="ECO:0000256" key="3">
    <source>
        <dbReference type="ARBA" id="ARBA00022845"/>
    </source>
</evidence>
<keyword evidence="5" id="KW-0966">Cell projection</keyword>
<dbReference type="AlphaFoldDB" id="A0A7V5NY46"/>
<keyword evidence="4" id="KW-0143">Chaperone</keyword>
<dbReference type="Pfam" id="PF02623">
    <property type="entry name" value="FliW"/>
    <property type="match status" value="1"/>
</dbReference>
<organism evidence="5">
    <name type="scientific">Thermodesulfatator atlanticus</name>
    <dbReference type="NCBI Taxonomy" id="501497"/>
    <lineage>
        <taxon>Bacteria</taxon>
        <taxon>Pseudomonadati</taxon>
        <taxon>Thermodesulfobacteriota</taxon>
        <taxon>Thermodesulfobacteria</taxon>
        <taxon>Thermodesulfobacteriales</taxon>
        <taxon>Thermodesulfatatoraceae</taxon>
        <taxon>Thermodesulfatator</taxon>
    </lineage>
</organism>
<accession>A0A7V5NY46</accession>
<dbReference type="InterPro" id="IPR003775">
    <property type="entry name" value="Flagellar_assembly_factor_FliW"/>
</dbReference>
<protein>
    <recommendedName>
        <fullName evidence="4">Flagellar assembly factor FliW</fullName>
    </recommendedName>
</protein>
<comment type="similarity">
    <text evidence="4">Belongs to the FliW family.</text>
</comment>
<comment type="caution">
    <text evidence="5">The sequence shown here is derived from an EMBL/GenBank/DDBJ whole genome shotgun (WGS) entry which is preliminary data.</text>
</comment>
<keyword evidence="3 4" id="KW-0810">Translation regulation</keyword>
<evidence type="ECO:0000313" key="5">
    <source>
        <dbReference type="EMBL" id="HHI96343.1"/>
    </source>
</evidence>
<comment type="function">
    <text evidence="4">Acts as an anti-CsrA protein, binds CsrA and prevents it from repressing translation of its target genes, one of which is flagellin. Binds to flagellin and participates in the assembly of the flagellum.</text>
</comment>
<comment type="subcellular location">
    <subcellularLocation>
        <location evidence="4">Cytoplasm</location>
    </subcellularLocation>
</comment>
<evidence type="ECO:0000256" key="1">
    <source>
        <dbReference type="ARBA" id="ARBA00022490"/>
    </source>
</evidence>
<keyword evidence="5" id="KW-0969">Cilium</keyword>
<keyword evidence="5" id="KW-0282">Flagellum</keyword>
<dbReference type="Proteomes" id="UP000886101">
    <property type="component" value="Unassembled WGS sequence"/>
</dbReference>
<keyword evidence="2 4" id="KW-1005">Bacterial flagellum biogenesis</keyword>
<dbReference type="EMBL" id="DROK01000019">
    <property type="protein sequence ID" value="HHI96343.1"/>
    <property type="molecule type" value="Genomic_DNA"/>
</dbReference>